<keyword evidence="4" id="KW-1185">Reference proteome</keyword>
<keyword evidence="2" id="KW-0732">Signal</keyword>
<protein>
    <submittedName>
        <fullName evidence="3">Uncharacterized protein</fullName>
    </submittedName>
</protein>
<evidence type="ECO:0000256" key="1">
    <source>
        <dbReference type="SAM" id="MobiDB-lite"/>
    </source>
</evidence>
<feature type="chain" id="PRO_5046700235" evidence="2">
    <location>
        <begin position="25"/>
        <end position="175"/>
    </location>
</feature>
<sequence length="175" mass="19875">MDSLAWCVLSLFRIALMLVQLTLATESVQLTYVFCDQGIHRIALGDGESKYFTWDGQRLSKYDFSDCDLWLSGTDRKTSDGEEWTVCITVEEYNITDCDVKITYELKLANEEDIKTYGCDAPPPDNYCTKNIILKMGVTAMKDSTSHFKVKMSATQHTRESGEPELQNIALTEKE</sequence>
<reference evidence="3 4" key="1">
    <citation type="submission" date="2022-12" db="EMBL/GenBank/DDBJ databases">
        <title>Chromosome-level genome of Tegillarca granosa.</title>
        <authorList>
            <person name="Kim J."/>
        </authorList>
    </citation>
    <scope>NUCLEOTIDE SEQUENCE [LARGE SCALE GENOMIC DNA]</scope>
    <source>
        <strain evidence="3">Teg-2019</strain>
        <tissue evidence="3">Adductor muscle</tissue>
    </source>
</reference>
<gene>
    <name evidence="3" type="ORF">KUTeg_002657</name>
</gene>
<organism evidence="3 4">
    <name type="scientific">Tegillarca granosa</name>
    <name type="common">Malaysian cockle</name>
    <name type="synonym">Anadara granosa</name>
    <dbReference type="NCBI Taxonomy" id="220873"/>
    <lineage>
        <taxon>Eukaryota</taxon>
        <taxon>Metazoa</taxon>
        <taxon>Spiralia</taxon>
        <taxon>Lophotrochozoa</taxon>
        <taxon>Mollusca</taxon>
        <taxon>Bivalvia</taxon>
        <taxon>Autobranchia</taxon>
        <taxon>Pteriomorphia</taxon>
        <taxon>Arcoida</taxon>
        <taxon>Arcoidea</taxon>
        <taxon>Arcidae</taxon>
        <taxon>Tegillarca</taxon>
    </lineage>
</organism>
<evidence type="ECO:0000256" key="2">
    <source>
        <dbReference type="SAM" id="SignalP"/>
    </source>
</evidence>
<feature type="signal peptide" evidence="2">
    <location>
        <begin position="1"/>
        <end position="24"/>
    </location>
</feature>
<evidence type="ECO:0000313" key="4">
    <source>
        <dbReference type="Proteomes" id="UP001217089"/>
    </source>
</evidence>
<evidence type="ECO:0000313" key="3">
    <source>
        <dbReference type="EMBL" id="KAJ8321070.1"/>
    </source>
</evidence>
<dbReference type="Proteomes" id="UP001217089">
    <property type="component" value="Unassembled WGS sequence"/>
</dbReference>
<comment type="caution">
    <text evidence="3">The sequence shown here is derived from an EMBL/GenBank/DDBJ whole genome shotgun (WGS) entry which is preliminary data.</text>
</comment>
<accession>A0ABQ9FXT8</accession>
<dbReference type="EMBL" id="JARBDR010000141">
    <property type="protein sequence ID" value="KAJ8321070.1"/>
    <property type="molecule type" value="Genomic_DNA"/>
</dbReference>
<proteinExistence type="predicted"/>
<feature type="region of interest" description="Disordered" evidence="1">
    <location>
        <begin position="156"/>
        <end position="175"/>
    </location>
</feature>
<name>A0ABQ9FXT8_TEGGR</name>